<sequence>MIYKMKKLVCASALIWSSASVLAADFSDRQVIEADLTYARQLNKVKLKLSQIKNLSAGQNIQAGTKIANLSVISEYPAQLGFRWSDKIYQSIQENGRIVQVNHVSEPNTYVTLAFAEKQGVSPITEGTDTFFVSDVAGNLTNDIVLAANQDIMPGSYLIAVDAAVYNP</sequence>
<accession>A0A455W331</accession>
<dbReference type="InterPro" id="IPR037028">
    <property type="entry name" value="Dr_adhesin_sf"/>
</dbReference>
<protein>
    <submittedName>
        <fullName evidence="3">Uncharacterized protein</fullName>
    </submittedName>
</protein>
<name>A0A455W331_ENTAS</name>
<proteinExistence type="predicted"/>
<feature type="signal peptide" evidence="2">
    <location>
        <begin position="1"/>
        <end position="23"/>
    </location>
</feature>
<keyword evidence="3" id="KW-0614">Plasmid</keyword>
<dbReference type="AlphaFoldDB" id="A0A455W331"/>
<gene>
    <name evidence="3" type="ORF">MRY18106EAS_P0880</name>
</gene>
<keyword evidence="1 2" id="KW-0732">Signal</keyword>
<evidence type="ECO:0000313" key="3">
    <source>
        <dbReference type="EMBL" id="BBI97888.1"/>
    </source>
</evidence>
<organism evidence="3">
    <name type="scientific">Enterobacter asburiae</name>
    <dbReference type="NCBI Taxonomy" id="61645"/>
    <lineage>
        <taxon>Bacteria</taxon>
        <taxon>Pseudomonadati</taxon>
        <taxon>Pseudomonadota</taxon>
        <taxon>Gammaproteobacteria</taxon>
        <taxon>Enterobacterales</taxon>
        <taxon>Enterobacteriaceae</taxon>
        <taxon>Enterobacter</taxon>
        <taxon>Enterobacter cloacae complex</taxon>
    </lineage>
</organism>
<geneLocation type="plasmid" evidence="3">
    <name>pMRY18-106EAS_1</name>
</geneLocation>
<evidence type="ECO:0000256" key="2">
    <source>
        <dbReference type="SAM" id="SignalP"/>
    </source>
</evidence>
<dbReference type="Gene3D" id="2.60.40.1570">
    <property type="entry name" value="Dr adhesin"/>
    <property type="match status" value="1"/>
</dbReference>
<dbReference type="EMBL" id="AP019534">
    <property type="protein sequence ID" value="BBI97888.1"/>
    <property type="molecule type" value="Genomic_DNA"/>
</dbReference>
<evidence type="ECO:0000256" key="1">
    <source>
        <dbReference type="ARBA" id="ARBA00022729"/>
    </source>
</evidence>
<reference evidence="3" key="1">
    <citation type="submission" date="2019-03" db="EMBL/GenBank/DDBJ databases">
        <title>Complete genome sequences of Enterobacter asburiae str. MRY18-106 isolated from a patient in Japan.</title>
        <authorList>
            <person name="Sekizuka T."/>
            <person name="Matsui M."/>
            <person name="Takara T."/>
            <person name="Uechi A."/>
            <person name="Harakuni M."/>
            <person name="Kimura T."/>
            <person name="Suzuki S."/>
            <person name="Kuroda M."/>
        </authorList>
    </citation>
    <scope>NUCLEOTIDE SEQUENCE</scope>
    <source>
        <strain evidence="3">MRY18-106</strain>
        <plasmid evidence="3">pMRY18-106EAS_1</plasmid>
    </source>
</reference>
<feature type="chain" id="PRO_5019806557" evidence="2">
    <location>
        <begin position="24"/>
        <end position="168"/>
    </location>
</feature>